<feature type="transmembrane region" description="Helical" evidence="7">
    <location>
        <begin position="114"/>
        <end position="132"/>
    </location>
</feature>
<evidence type="ECO:0000256" key="3">
    <source>
        <dbReference type="ARBA" id="ARBA00022692"/>
    </source>
</evidence>
<dbReference type="EMBL" id="GL377621">
    <property type="protein sequence ID" value="EFJ15816.1"/>
    <property type="molecule type" value="Genomic_DNA"/>
</dbReference>
<feature type="transmembrane region" description="Helical" evidence="7">
    <location>
        <begin position="174"/>
        <end position="194"/>
    </location>
</feature>
<protein>
    <recommendedName>
        <fullName evidence="8">Sodium/calcium exchanger membrane region domain-containing protein</fullName>
    </recommendedName>
</protein>
<feature type="domain" description="Sodium/calcium exchanger membrane region" evidence="8">
    <location>
        <begin position="349"/>
        <end position="419"/>
    </location>
</feature>
<dbReference type="FunCoup" id="D8SI68">
    <property type="interactions" value="512"/>
</dbReference>
<dbReference type="HOGENOM" id="CLU_012872_2_0_1"/>
<dbReference type="GO" id="GO:0016020">
    <property type="term" value="C:membrane"/>
    <property type="evidence" value="ECO:0000318"/>
    <property type="project" value="GO_Central"/>
</dbReference>
<dbReference type="Proteomes" id="UP000001514">
    <property type="component" value="Unassembled WGS sequence"/>
</dbReference>
<dbReference type="PANTHER" id="PTHR11878">
    <property type="entry name" value="SODIUM/CALCIUM EXCHANGER"/>
    <property type="match status" value="1"/>
</dbReference>
<evidence type="ECO:0000256" key="5">
    <source>
        <dbReference type="ARBA" id="ARBA00023065"/>
    </source>
</evidence>
<dbReference type="AlphaFoldDB" id="D8SI68"/>
<dbReference type="Gene3D" id="1.20.1420.30">
    <property type="entry name" value="NCX, central ion-binding region"/>
    <property type="match status" value="2"/>
</dbReference>
<proteinExistence type="predicted"/>
<keyword evidence="4 7" id="KW-1133">Transmembrane helix</keyword>
<organism evidence="10">
    <name type="scientific">Selaginella moellendorffii</name>
    <name type="common">Spikemoss</name>
    <dbReference type="NCBI Taxonomy" id="88036"/>
    <lineage>
        <taxon>Eukaryota</taxon>
        <taxon>Viridiplantae</taxon>
        <taxon>Streptophyta</taxon>
        <taxon>Embryophyta</taxon>
        <taxon>Tracheophyta</taxon>
        <taxon>Lycopodiopsida</taxon>
        <taxon>Selaginellales</taxon>
        <taxon>Selaginellaceae</taxon>
        <taxon>Selaginella</taxon>
    </lineage>
</organism>
<dbReference type="InterPro" id="IPR051171">
    <property type="entry name" value="CaCA"/>
</dbReference>
<dbReference type="InterPro" id="IPR004837">
    <property type="entry name" value="NaCa_Exmemb"/>
</dbReference>
<dbReference type="KEGG" id="smo:SELMODRAFT_117666"/>
<feature type="transmembrane region" description="Helical" evidence="7">
    <location>
        <begin position="347"/>
        <end position="368"/>
    </location>
</feature>
<feature type="non-terminal residue" evidence="9">
    <location>
        <position position="1"/>
    </location>
</feature>
<dbReference type="PANTHER" id="PTHR11878:SF65">
    <property type="entry name" value="NA_CA-EXCHANGE PROTEIN, ISOFORM G"/>
    <property type="match status" value="1"/>
</dbReference>
<evidence type="ECO:0000313" key="10">
    <source>
        <dbReference type="Proteomes" id="UP000001514"/>
    </source>
</evidence>
<keyword evidence="5" id="KW-0406">Ion transport</keyword>
<keyword evidence="10" id="KW-1185">Reference proteome</keyword>
<evidence type="ECO:0000256" key="1">
    <source>
        <dbReference type="ARBA" id="ARBA00004127"/>
    </source>
</evidence>
<feature type="domain" description="Sodium/calcium exchanger membrane region" evidence="8">
    <location>
        <begin position="24"/>
        <end position="193"/>
    </location>
</feature>
<keyword evidence="3 7" id="KW-0812">Transmembrane</keyword>
<feature type="transmembrane region" description="Helical" evidence="7">
    <location>
        <begin position="20"/>
        <end position="41"/>
    </location>
</feature>
<keyword evidence="2" id="KW-0813">Transport</keyword>
<evidence type="ECO:0000256" key="7">
    <source>
        <dbReference type="SAM" id="Phobius"/>
    </source>
</evidence>
<gene>
    <name evidence="9" type="ORF">SELMODRAFT_117666</name>
</gene>
<sequence>CPSLLLAQEEQRWRFGTRAFAYCLGLAYCFLGLAVITRVYMRALDSIVRHSRKSVHRDPITGLRIFSERRIWNPTVADITLLALGTCAPQVSLAVIDACQHIGQTSGKLGAGTLLGSTAFNLFLILAVCVVAPKRFQTKSIRNVGVYIIEVVWSFWAYVWLFLILEIWTPNEITLWEAVLTVAQFPLLVLHAYVQDRNWKYLSIPLRESDAIESSDMNNLHELANVSRSSKQRSCISLMAARMFSVRELVATRPHNFRLFFSSRAEDVDTSSRDNFAFLREGAETEHFSWKALGTAWKNQFYDAMTVSFFEGRGQRKRTPSTLQLLLHPIVSYWKVSFAFIPPVQLLHGWLAFLGSICFITWISYVVVELSNRINCVTGISSYVLALTVLAAGTSLPNLMASKIAAEEYDTADSAIANINAR</sequence>
<evidence type="ECO:0000256" key="6">
    <source>
        <dbReference type="ARBA" id="ARBA00023136"/>
    </source>
</evidence>
<evidence type="ECO:0000256" key="2">
    <source>
        <dbReference type="ARBA" id="ARBA00022448"/>
    </source>
</evidence>
<feature type="transmembrane region" description="Helical" evidence="7">
    <location>
        <begin position="323"/>
        <end position="341"/>
    </location>
</feature>
<keyword evidence="6 7" id="KW-0472">Membrane</keyword>
<evidence type="ECO:0000313" key="9">
    <source>
        <dbReference type="EMBL" id="EFJ15816.1"/>
    </source>
</evidence>
<dbReference type="InParanoid" id="D8SI68"/>
<accession>D8SI68</accession>
<dbReference type="Gramene" id="EFJ15816">
    <property type="protein sequence ID" value="EFJ15816"/>
    <property type="gene ID" value="SELMODRAFT_117666"/>
</dbReference>
<name>D8SI68_SELML</name>
<dbReference type="Pfam" id="PF01699">
    <property type="entry name" value="Na_Ca_ex"/>
    <property type="match status" value="2"/>
</dbReference>
<dbReference type="GO" id="GO:0030001">
    <property type="term" value="P:metal ion transport"/>
    <property type="evidence" value="ECO:0000318"/>
    <property type="project" value="GO_Central"/>
</dbReference>
<evidence type="ECO:0000259" key="8">
    <source>
        <dbReference type="Pfam" id="PF01699"/>
    </source>
</evidence>
<reference evidence="9 10" key="1">
    <citation type="journal article" date="2011" name="Science">
        <title>The Selaginella genome identifies genetic changes associated with the evolution of vascular plants.</title>
        <authorList>
            <person name="Banks J.A."/>
            <person name="Nishiyama T."/>
            <person name="Hasebe M."/>
            <person name="Bowman J.L."/>
            <person name="Gribskov M."/>
            <person name="dePamphilis C."/>
            <person name="Albert V.A."/>
            <person name="Aono N."/>
            <person name="Aoyama T."/>
            <person name="Ambrose B.A."/>
            <person name="Ashton N.W."/>
            <person name="Axtell M.J."/>
            <person name="Barker E."/>
            <person name="Barker M.S."/>
            <person name="Bennetzen J.L."/>
            <person name="Bonawitz N.D."/>
            <person name="Chapple C."/>
            <person name="Cheng C."/>
            <person name="Correa L.G."/>
            <person name="Dacre M."/>
            <person name="DeBarry J."/>
            <person name="Dreyer I."/>
            <person name="Elias M."/>
            <person name="Engstrom E.M."/>
            <person name="Estelle M."/>
            <person name="Feng L."/>
            <person name="Finet C."/>
            <person name="Floyd S.K."/>
            <person name="Frommer W.B."/>
            <person name="Fujita T."/>
            <person name="Gramzow L."/>
            <person name="Gutensohn M."/>
            <person name="Harholt J."/>
            <person name="Hattori M."/>
            <person name="Heyl A."/>
            <person name="Hirai T."/>
            <person name="Hiwatashi Y."/>
            <person name="Ishikawa M."/>
            <person name="Iwata M."/>
            <person name="Karol K.G."/>
            <person name="Koehler B."/>
            <person name="Kolukisaoglu U."/>
            <person name="Kubo M."/>
            <person name="Kurata T."/>
            <person name="Lalonde S."/>
            <person name="Li K."/>
            <person name="Li Y."/>
            <person name="Litt A."/>
            <person name="Lyons E."/>
            <person name="Manning G."/>
            <person name="Maruyama T."/>
            <person name="Michael T.P."/>
            <person name="Mikami K."/>
            <person name="Miyazaki S."/>
            <person name="Morinaga S."/>
            <person name="Murata T."/>
            <person name="Mueller-Roeber B."/>
            <person name="Nelson D.R."/>
            <person name="Obara M."/>
            <person name="Oguri Y."/>
            <person name="Olmstead R.G."/>
            <person name="Onodera N."/>
            <person name="Petersen B.L."/>
            <person name="Pils B."/>
            <person name="Prigge M."/>
            <person name="Rensing S.A."/>
            <person name="Riano-Pachon D.M."/>
            <person name="Roberts A.W."/>
            <person name="Sato Y."/>
            <person name="Scheller H.V."/>
            <person name="Schulz B."/>
            <person name="Schulz C."/>
            <person name="Shakirov E.V."/>
            <person name="Shibagaki N."/>
            <person name="Shinohara N."/>
            <person name="Shippen D.E."/>
            <person name="Soerensen I."/>
            <person name="Sotooka R."/>
            <person name="Sugimoto N."/>
            <person name="Sugita M."/>
            <person name="Sumikawa N."/>
            <person name="Tanurdzic M."/>
            <person name="Theissen G."/>
            <person name="Ulvskov P."/>
            <person name="Wakazuki S."/>
            <person name="Weng J.K."/>
            <person name="Willats W.W."/>
            <person name="Wipf D."/>
            <person name="Wolf P.G."/>
            <person name="Yang L."/>
            <person name="Zimmer A.D."/>
            <person name="Zhu Q."/>
            <person name="Mitros T."/>
            <person name="Hellsten U."/>
            <person name="Loque D."/>
            <person name="Otillar R."/>
            <person name="Salamov A."/>
            <person name="Schmutz J."/>
            <person name="Shapiro H."/>
            <person name="Lindquist E."/>
            <person name="Lucas S."/>
            <person name="Rokhsar D."/>
            <person name="Grigoriev I.V."/>
        </authorList>
    </citation>
    <scope>NUCLEOTIDE SEQUENCE [LARGE SCALE GENOMIC DNA]</scope>
</reference>
<dbReference type="STRING" id="88036.D8SI68"/>
<feature type="transmembrane region" description="Helical" evidence="7">
    <location>
        <begin position="380"/>
        <end position="400"/>
    </location>
</feature>
<dbReference type="eggNOG" id="KOG1306">
    <property type="taxonomic scope" value="Eukaryota"/>
</dbReference>
<feature type="transmembrane region" description="Helical" evidence="7">
    <location>
        <begin position="144"/>
        <end position="168"/>
    </location>
</feature>
<evidence type="ECO:0000256" key="4">
    <source>
        <dbReference type="ARBA" id="ARBA00022989"/>
    </source>
</evidence>
<dbReference type="GO" id="GO:0055085">
    <property type="term" value="P:transmembrane transport"/>
    <property type="evidence" value="ECO:0007669"/>
    <property type="project" value="InterPro"/>
</dbReference>
<comment type="subcellular location">
    <subcellularLocation>
        <location evidence="1">Endomembrane system</location>
        <topology evidence="1">Multi-pass membrane protein</topology>
    </subcellularLocation>
</comment>
<dbReference type="OMA" id="INEKWAD"/>
<dbReference type="GO" id="GO:0012505">
    <property type="term" value="C:endomembrane system"/>
    <property type="evidence" value="ECO:0007669"/>
    <property type="project" value="UniProtKB-SubCell"/>
</dbReference>
<dbReference type="InterPro" id="IPR044880">
    <property type="entry name" value="NCX_ion-bd_dom_sf"/>
</dbReference>